<evidence type="ECO:0008006" key="3">
    <source>
        <dbReference type="Google" id="ProtNLM"/>
    </source>
</evidence>
<comment type="caution">
    <text evidence="1">The sequence shown here is derived from an EMBL/GenBank/DDBJ whole genome shotgun (WGS) entry which is preliminary data.</text>
</comment>
<dbReference type="EMBL" id="JABBFW010000030">
    <property type="protein sequence ID" value="NML18304.1"/>
    <property type="molecule type" value="Genomic_DNA"/>
</dbReference>
<dbReference type="Gene3D" id="6.10.140.1340">
    <property type="match status" value="1"/>
</dbReference>
<dbReference type="AlphaFoldDB" id="A0A848FG09"/>
<protein>
    <recommendedName>
        <fullName evidence="3">DUF2892 domain-containing protein</fullName>
    </recommendedName>
</protein>
<evidence type="ECO:0000313" key="1">
    <source>
        <dbReference type="EMBL" id="NML18304.1"/>
    </source>
</evidence>
<evidence type="ECO:0000313" key="2">
    <source>
        <dbReference type="Proteomes" id="UP000574067"/>
    </source>
</evidence>
<proteinExistence type="predicted"/>
<reference evidence="1 2" key="1">
    <citation type="submission" date="2020-04" db="EMBL/GenBank/DDBJ databases">
        <title>Azohydromonas sp. isolated from soil.</title>
        <authorList>
            <person name="Dahal R.H."/>
        </authorList>
    </citation>
    <scope>NUCLEOTIDE SEQUENCE [LARGE SCALE GENOMIC DNA]</scope>
    <source>
        <strain evidence="1 2">G-1-1-14</strain>
    </source>
</reference>
<gene>
    <name evidence="1" type="ORF">HHL10_25375</name>
</gene>
<accession>A0A848FG09</accession>
<dbReference type="RefSeq" id="WP_169163203.1">
    <property type="nucleotide sequence ID" value="NZ_JABBFW010000030.1"/>
</dbReference>
<dbReference type="Proteomes" id="UP000574067">
    <property type="component" value="Unassembled WGS sequence"/>
</dbReference>
<keyword evidence="2" id="KW-1185">Reference proteome</keyword>
<name>A0A848FG09_9BURK</name>
<organism evidence="1 2">
    <name type="scientific">Azohydromonas caseinilytica</name>
    <dbReference type="NCBI Taxonomy" id="2728836"/>
    <lineage>
        <taxon>Bacteria</taxon>
        <taxon>Pseudomonadati</taxon>
        <taxon>Pseudomonadota</taxon>
        <taxon>Betaproteobacteria</taxon>
        <taxon>Burkholderiales</taxon>
        <taxon>Sphaerotilaceae</taxon>
        <taxon>Azohydromonas</taxon>
    </lineage>
</organism>
<sequence>MTGLAHRLPATSRRVELHTAPRLNQAIRDRADAEVLRLESADAATLASRGRALRQEWDIERALQLNASVAATLGLLLASRDRRFLLLPLAVFSFFAQHALQGWCPPVPVMRRLGMRTVREIERERYALKALHGDFDALPGPDTPVSERVRAALAAVDA</sequence>